<proteinExistence type="predicted"/>
<dbReference type="Proteomes" id="UP000529783">
    <property type="component" value="Unassembled WGS sequence"/>
</dbReference>
<comment type="caution">
    <text evidence="1">The sequence shown here is derived from an EMBL/GenBank/DDBJ whole genome shotgun (WGS) entry which is preliminary data.</text>
</comment>
<evidence type="ECO:0000313" key="1">
    <source>
        <dbReference type="EMBL" id="NYD49130.1"/>
    </source>
</evidence>
<sequence length="75" mass="8388">MPHIVRMSGDPKAAARQALIEAATRSQSVELCFTGTLDDVFEGDHHQDLTVPVNLRESVETVVARMREEAQNQQR</sequence>
<name>A0A7Y9EL27_9ACTN</name>
<organism evidence="1 2">
    <name type="scientific">Actinomadura luteofluorescens</name>
    <dbReference type="NCBI Taxonomy" id="46163"/>
    <lineage>
        <taxon>Bacteria</taxon>
        <taxon>Bacillati</taxon>
        <taxon>Actinomycetota</taxon>
        <taxon>Actinomycetes</taxon>
        <taxon>Streptosporangiales</taxon>
        <taxon>Thermomonosporaceae</taxon>
        <taxon>Actinomadura</taxon>
    </lineage>
</organism>
<dbReference type="RefSeq" id="WP_179845918.1">
    <property type="nucleotide sequence ID" value="NZ_JACCBA010000001.1"/>
</dbReference>
<dbReference type="AlphaFoldDB" id="A0A7Y9EL27"/>
<accession>A0A7Y9EL27</accession>
<gene>
    <name evidence="1" type="ORF">BJY14_005113</name>
</gene>
<keyword evidence="2" id="KW-1185">Reference proteome</keyword>
<reference evidence="1 2" key="1">
    <citation type="submission" date="2020-07" db="EMBL/GenBank/DDBJ databases">
        <title>Sequencing the genomes of 1000 actinobacteria strains.</title>
        <authorList>
            <person name="Klenk H.-P."/>
        </authorList>
    </citation>
    <scope>NUCLEOTIDE SEQUENCE [LARGE SCALE GENOMIC DNA]</scope>
    <source>
        <strain evidence="1 2">DSM 40398</strain>
    </source>
</reference>
<evidence type="ECO:0000313" key="2">
    <source>
        <dbReference type="Proteomes" id="UP000529783"/>
    </source>
</evidence>
<protein>
    <submittedName>
        <fullName evidence="1">Uncharacterized protein</fullName>
    </submittedName>
</protein>
<dbReference type="EMBL" id="JACCBA010000001">
    <property type="protein sequence ID" value="NYD49130.1"/>
    <property type="molecule type" value="Genomic_DNA"/>
</dbReference>